<evidence type="ECO:0000313" key="2">
    <source>
        <dbReference type="Proteomes" id="UP001154265"/>
    </source>
</evidence>
<dbReference type="InterPro" id="IPR014945">
    <property type="entry name" value="DUF1816"/>
</dbReference>
<evidence type="ECO:0000313" key="1">
    <source>
        <dbReference type="EMBL" id="MDG2989693.1"/>
    </source>
</evidence>
<protein>
    <submittedName>
        <fullName evidence="1">DUF1816 domain-containing protein</fullName>
    </submittedName>
</protein>
<keyword evidence="2" id="KW-1185">Reference proteome</keyword>
<dbReference type="Proteomes" id="UP001154265">
    <property type="component" value="Unassembled WGS sequence"/>
</dbReference>
<proteinExistence type="predicted"/>
<dbReference type="EMBL" id="JAKKUT010000001">
    <property type="protein sequence ID" value="MDG2989693.1"/>
    <property type="molecule type" value="Genomic_DNA"/>
</dbReference>
<accession>A0ABT6EV63</accession>
<organism evidence="1 2">
    <name type="scientific">Candidatus Synechococcus calcipolaris G9</name>
    <dbReference type="NCBI Taxonomy" id="1497997"/>
    <lineage>
        <taxon>Bacteria</taxon>
        <taxon>Bacillati</taxon>
        <taxon>Cyanobacteriota</taxon>
        <taxon>Cyanophyceae</taxon>
        <taxon>Synechococcales</taxon>
        <taxon>Synechococcaceae</taxon>
        <taxon>Synechococcus</taxon>
    </lineage>
</organism>
<sequence>MFVKPDSNTSFLGWLADRTNEIGLAWWVKVLTRSPQCTYYFGPFLTAAEADKEKAGYIDDLRSEGAEGIEAIVQRCRPENLTIDEDSPKKYLTALSV</sequence>
<name>A0ABT6EV63_9SYNE</name>
<reference evidence="1" key="1">
    <citation type="journal article" date="2022" name="Genome Biol. Evol.">
        <title>A New Gene Family Diagnostic for Intracellular Biomineralization of Amorphous Ca Carbonates by Cyanobacteria.</title>
        <authorList>
            <person name="Benzerara K."/>
            <person name="Duprat E."/>
            <person name="Bitard-Feildel T."/>
            <person name="Caumes G."/>
            <person name="Cassier-Chauvat C."/>
            <person name="Chauvat F."/>
            <person name="Dezi M."/>
            <person name="Diop S.I."/>
            <person name="Gaschignard G."/>
            <person name="Gorgen S."/>
            <person name="Gugger M."/>
            <person name="Lopez-Garcia P."/>
            <person name="Millet M."/>
            <person name="Skouri-Panet F."/>
            <person name="Moreira D."/>
            <person name="Callebaut I."/>
        </authorList>
    </citation>
    <scope>NUCLEOTIDE SEQUENCE</scope>
    <source>
        <strain evidence="1">G9</strain>
    </source>
</reference>
<gene>
    <name evidence="1" type="ORF">L3556_01905</name>
</gene>
<comment type="caution">
    <text evidence="1">The sequence shown here is derived from an EMBL/GenBank/DDBJ whole genome shotgun (WGS) entry which is preliminary data.</text>
</comment>
<reference evidence="1" key="2">
    <citation type="submission" date="2022-01" db="EMBL/GenBank/DDBJ databases">
        <authorList>
            <person name="Zivanovic Y."/>
            <person name="Moreira D."/>
            <person name="Lopez-Garcia P."/>
        </authorList>
    </citation>
    <scope>NUCLEOTIDE SEQUENCE</scope>
    <source>
        <strain evidence="1">G9</strain>
    </source>
</reference>
<dbReference type="Pfam" id="PF08846">
    <property type="entry name" value="DUF1816"/>
    <property type="match status" value="1"/>
</dbReference>